<dbReference type="InterPro" id="IPR020846">
    <property type="entry name" value="MFS_dom"/>
</dbReference>
<evidence type="ECO:0000256" key="1">
    <source>
        <dbReference type="ARBA" id="ARBA00004141"/>
    </source>
</evidence>
<organism evidence="9 10">
    <name type="scientific">Drosophila kikkawai</name>
    <name type="common">Fruit fly</name>
    <dbReference type="NCBI Taxonomy" id="30033"/>
    <lineage>
        <taxon>Eukaryota</taxon>
        <taxon>Metazoa</taxon>
        <taxon>Ecdysozoa</taxon>
        <taxon>Arthropoda</taxon>
        <taxon>Hexapoda</taxon>
        <taxon>Insecta</taxon>
        <taxon>Pterygota</taxon>
        <taxon>Neoptera</taxon>
        <taxon>Endopterygota</taxon>
        <taxon>Diptera</taxon>
        <taxon>Brachycera</taxon>
        <taxon>Muscomorpha</taxon>
        <taxon>Ephydroidea</taxon>
        <taxon>Drosophilidae</taxon>
        <taxon>Drosophila</taxon>
        <taxon>Sophophora</taxon>
    </lineage>
</organism>
<dbReference type="Proteomes" id="UP001652661">
    <property type="component" value="Chromosome 3R"/>
</dbReference>
<feature type="transmembrane region" description="Helical" evidence="7">
    <location>
        <begin position="395"/>
        <end position="416"/>
    </location>
</feature>
<comment type="subcellular location">
    <subcellularLocation>
        <location evidence="1">Membrane</location>
        <topology evidence="1">Multi-pass membrane protein</topology>
    </subcellularLocation>
</comment>
<feature type="transmembrane region" description="Helical" evidence="7">
    <location>
        <begin position="428"/>
        <end position="449"/>
    </location>
</feature>
<feature type="transmembrane region" description="Helical" evidence="7">
    <location>
        <begin position="229"/>
        <end position="250"/>
    </location>
</feature>
<dbReference type="Gene3D" id="1.20.1250.20">
    <property type="entry name" value="MFS general substrate transporter like domains"/>
    <property type="match status" value="1"/>
</dbReference>
<feature type="transmembrane region" description="Helical" evidence="7">
    <location>
        <begin position="336"/>
        <end position="357"/>
    </location>
</feature>
<protein>
    <submittedName>
        <fullName evidence="10">Sialin</fullName>
    </submittedName>
</protein>
<reference evidence="10" key="1">
    <citation type="submission" date="2025-08" db="UniProtKB">
        <authorList>
            <consortium name="RefSeq"/>
        </authorList>
    </citation>
    <scope>IDENTIFICATION</scope>
    <source>
        <strain evidence="10">14028-0561.14</strain>
        <tissue evidence="10">Whole fly</tissue>
    </source>
</reference>
<dbReference type="PROSITE" id="PS50850">
    <property type="entry name" value="MFS"/>
    <property type="match status" value="1"/>
</dbReference>
<dbReference type="FunFam" id="1.20.1250.20:FF:000003">
    <property type="entry name" value="Solute carrier family 17 member 3"/>
    <property type="match status" value="1"/>
</dbReference>
<gene>
    <name evidence="10" type="primary">LOC108084630</name>
</gene>
<feature type="transmembrane region" description="Helical" evidence="7">
    <location>
        <begin position="21"/>
        <end position="45"/>
    </location>
</feature>
<dbReference type="GeneID" id="108084630"/>
<evidence type="ECO:0000256" key="4">
    <source>
        <dbReference type="ARBA" id="ARBA00022847"/>
    </source>
</evidence>
<feature type="domain" description="Major facilitator superfamily (MFS) profile" evidence="8">
    <location>
        <begin position="35"/>
        <end position="487"/>
    </location>
</feature>
<dbReference type="PANTHER" id="PTHR11662">
    <property type="entry name" value="SOLUTE CARRIER FAMILY 17"/>
    <property type="match status" value="1"/>
</dbReference>
<feature type="transmembrane region" description="Helical" evidence="7">
    <location>
        <begin position="295"/>
        <end position="316"/>
    </location>
</feature>
<feature type="transmembrane region" description="Helical" evidence="7">
    <location>
        <begin position="111"/>
        <end position="132"/>
    </location>
</feature>
<evidence type="ECO:0000313" key="9">
    <source>
        <dbReference type="Proteomes" id="UP001652661"/>
    </source>
</evidence>
<feature type="transmembrane region" description="Helical" evidence="7">
    <location>
        <begin position="369"/>
        <end position="389"/>
    </location>
</feature>
<accession>A0A6P4JNU2</accession>
<keyword evidence="4" id="KW-0769">Symport</keyword>
<dbReference type="InterPro" id="IPR036259">
    <property type="entry name" value="MFS_trans_sf"/>
</dbReference>
<feature type="transmembrane region" description="Helical" evidence="7">
    <location>
        <begin position="139"/>
        <end position="159"/>
    </location>
</feature>
<feature type="transmembrane region" description="Helical" evidence="7">
    <location>
        <begin position="165"/>
        <end position="188"/>
    </location>
</feature>
<dbReference type="RefSeq" id="XP_017036408.1">
    <property type="nucleotide sequence ID" value="XM_017180919.3"/>
</dbReference>
<dbReference type="SUPFAM" id="SSF103473">
    <property type="entry name" value="MFS general substrate transporter"/>
    <property type="match status" value="1"/>
</dbReference>
<dbReference type="GO" id="GO:0006820">
    <property type="term" value="P:monoatomic anion transport"/>
    <property type="evidence" value="ECO:0007669"/>
    <property type="project" value="TreeGrafter"/>
</dbReference>
<feature type="transmembrane region" description="Helical" evidence="7">
    <location>
        <begin position="200"/>
        <end position="223"/>
    </location>
</feature>
<evidence type="ECO:0000256" key="5">
    <source>
        <dbReference type="ARBA" id="ARBA00022989"/>
    </source>
</evidence>
<evidence type="ECO:0000256" key="2">
    <source>
        <dbReference type="ARBA" id="ARBA00022448"/>
    </source>
</evidence>
<dbReference type="AlphaFoldDB" id="A0A6P4JNU2"/>
<keyword evidence="6 7" id="KW-0472">Membrane</keyword>
<evidence type="ECO:0000256" key="3">
    <source>
        <dbReference type="ARBA" id="ARBA00022692"/>
    </source>
</evidence>
<dbReference type="OrthoDB" id="2985014at2759"/>
<evidence type="ECO:0000313" key="10">
    <source>
        <dbReference type="RefSeq" id="XP_017036408.1"/>
    </source>
</evidence>
<evidence type="ECO:0000259" key="8">
    <source>
        <dbReference type="PROSITE" id="PS50850"/>
    </source>
</evidence>
<sequence>MTRSRSWTLPRLSQSSVSTTYSLLGSVRLTYAVCAFIATSLHAAIRNMLGLIILRMVKSRPEDALQQALQAASNVTTSSRCSGSRIGFNSAIHVEDLLQTGDLPWSRNQELAFPGVYYYGYVVSILLSGYLADRCSSKTLLMVSLICQAVAYILLPVMAHYSFEAAVIDLVVCGLLAGCGNPSLYKLFVTWAHPTERTALLSFAYSGMLVGAMVVFPVAGYLSNFGWELSFFVVGSVALLFGIACNWLIYDTLDQHPRISNEEVAYLRQGKSPPEPHAPQVVSVPWKSLLSALPAYAFVLTHVFHCYTFLVLSLLMPRFMSEAMEYDLKEVGFLSAAPYLGGLCSKVVCILGGSYLERRFGPDQSCMRRTLYGICSILTTLFLGIIILADCGNKTLVLLMFILLMASTDMGFSGYWPTLLYFAPSFAGLLSGLANALAHLTGFLAPYLVAALVHTGSKEEWNVVLMTLIAFNTLAMLVFGLCSSTRLQPWDPRNGDTHERSASAKENIS</sequence>
<dbReference type="GO" id="GO:0015293">
    <property type="term" value="F:symporter activity"/>
    <property type="evidence" value="ECO:0007669"/>
    <property type="project" value="UniProtKB-KW"/>
</dbReference>
<dbReference type="InterPro" id="IPR050382">
    <property type="entry name" value="MFS_Na/Anion_cotransporter"/>
</dbReference>
<dbReference type="PANTHER" id="PTHR11662:SF399">
    <property type="entry name" value="FI19708P1-RELATED"/>
    <property type="match status" value="1"/>
</dbReference>
<keyword evidence="3 7" id="KW-0812">Transmembrane</keyword>
<name>A0A6P4JNU2_DROKI</name>
<evidence type="ECO:0000256" key="7">
    <source>
        <dbReference type="SAM" id="Phobius"/>
    </source>
</evidence>
<keyword evidence="2" id="KW-0813">Transport</keyword>
<keyword evidence="9" id="KW-1185">Reference proteome</keyword>
<dbReference type="Pfam" id="PF07690">
    <property type="entry name" value="MFS_1"/>
    <property type="match status" value="1"/>
</dbReference>
<evidence type="ECO:0000256" key="6">
    <source>
        <dbReference type="ARBA" id="ARBA00023136"/>
    </source>
</evidence>
<feature type="transmembrane region" description="Helical" evidence="7">
    <location>
        <begin position="461"/>
        <end position="483"/>
    </location>
</feature>
<keyword evidence="5 7" id="KW-1133">Transmembrane helix</keyword>
<dbReference type="GO" id="GO:0016020">
    <property type="term" value="C:membrane"/>
    <property type="evidence" value="ECO:0007669"/>
    <property type="project" value="UniProtKB-SubCell"/>
</dbReference>
<dbReference type="InterPro" id="IPR011701">
    <property type="entry name" value="MFS"/>
</dbReference>
<proteinExistence type="predicted"/>